<evidence type="ECO:0000313" key="1">
    <source>
        <dbReference type="EMBL" id="ABM61540.1"/>
    </source>
</evidence>
<dbReference type="GO" id="GO:0008146">
    <property type="term" value="F:sulfotransferase activity"/>
    <property type="evidence" value="ECO:0007669"/>
    <property type="project" value="InterPro"/>
</dbReference>
<keyword evidence="2" id="KW-1185">Reference proteome</keyword>
<name>A1WV28_HALHL</name>
<gene>
    <name evidence="1" type="ordered locus">Hhal_0762</name>
</gene>
<accession>A1WV28</accession>
<sequence>MTSVLSQAGAASQIRSGNRLFRTDYLKPVVKEFLMVIKRPLSHSLKHKILRRHNPQYDRWLKSSQKNVALLPIPKNANTWLTSIFLVNHAPSSGFDPMHETPSSFLRKQPSMSPRVSSFNEIMEDATQKLIVLRDPKKRLVSGFYDKLVKKHQKNPKYSEEVAAEAEKETGSITFLDFLSFLSKVPKYRLNFHFLPQYFWVDYYGEDFFNKIGTLEDIEDIEAYLKNEGFDISLGGATNLHSGIQKKTNYASEVIDCTKATIEDLSRLTYPPHYLSFFGESECRLFEAMYQRDVEIHKKYFCPEST</sequence>
<protein>
    <recommendedName>
        <fullName evidence="3">Carbohydrate sulfotransferase</fullName>
    </recommendedName>
</protein>
<reference evidence="1 2" key="2">
    <citation type="journal article" date="2013" name="Stand. Genomic Sci.">
        <title>Complete genome sequence of Halorhodospira halophila SL1.</title>
        <authorList>
            <person name="Challacombe J.F."/>
            <person name="Majid S."/>
            <person name="Deole R."/>
            <person name="Brettin T.S."/>
            <person name="Bruce D."/>
            <person name="Delano S.F."/>
            <person name="Detter J.C."/>
            <person name="Gleasner C.D."/>
            <person name="Han C.S."/>
            <person name="Misra M."/>
            <person name="Reitenga K.G."/>
            <person name="Mikhailova N."/>
            <person name="Woyke T."/>
            <person name="Pitluck S."/>
            <person name="Nolan M."/>
            <person name="Land M.L."/>
            <person name="Saunders E."/>
            <person name="Tapia R."/>
            <person name="Lapidus A."/>
            <person name="Ivanova N."/>
            <person name="Hoff W.D."/>
        </authorList>
    </citation>
    <scope>NUCLEOTIDE SEQUENCE [LARGE SCALE GENOMIC DNA]</scope>
    <source>
        <strain evidence="2">DSM 244 / SL1</strain>
    </source>
</reference>
<proteinExistence type="predicted"/>
<dbReference type="GO" id="GO:0016020">
    <property type="term" value="C:membrane"/>
    <property type="evidence" value="ECO:0007669"/>
    <property type="project" value="InterPro"/>
</dbReference>
<dbReference type="STRING" id="349124.Hhal_0762"/>
<dbReference type="HOGENOM" id="CLU_908420_0_0_6"/>
<dbReference type="Pfam" id="PF03567">
    <property type="entry name" value="Sulfotransfer_2"/>
    <property type="match status" value="1"/>
</dbReference>
<reference evidence="2" key="1">
    <citation type="submission" date="2006-12" db="EMBL/GenBank/DDBJ databases">
        <title>Complete sequence of Halorhodospira halophila SL1.</title>
        <authorList>
            <consortium name="US DOE Joint Genome Institute"/>
            <person name="Copeland A."/>
            <person name="Lucas S."/>
            <person name="Lapidus A."/>
            <person name="Barry K."/>
            <person name="Detter J.C."/>
            <person name="Glavina del Rio T."/>
            <person name="Hammon N."/>
            <person name="Israni S."/>
            <person name="Dalin E."/>
            <person name="Tice H."/>
            <person name="Pitluck S."/>
            <person name="Saunders E."/>
            <person name="Brettin T."/>
            <person name="Bruce D."/>
            <person name="Han C."/>
            <person name="Tapia R."/>
            <person name="Schmutz J."/>
            <person name="Larimer F."/>
            <person name="Land M."/>
            <person name="Hauser L."/>
            <person name="Kyrpides N."/>
            <person name="Mikhailova N."/>
            <person name="Hoff W."/>
            <person name="Richardson P."/>
        </authorList>
    </citation>
    <scope>NUCLEOTIDE SEQUENCE [LARGE SCALE GENOMIC DNA]</scope>
    <source>
        <strain evidence="2">DSM 244 / SL1</strain>
    </source>
</reference>
<dbReference type="AlphaFoldDB" id="A1WV28"/>
<evidence type="ECO:0008006" key="3">
    <source>
        <dbReference type="Google" id="ProtNLM"/>
    </source>
</evidence>
<organism evidence="1 2">
    <name type="scientific">Halorhodospira halophila (strain DSM 244 / SL1)</name>
    <name type="common">Ectothiorhodospira halophila (strain DSM 244 / SL1)</name>
    <dbReference type="NCBI Taxonomy" id="349124"/>
    <lineage>
        <taxon>Bacteria</taxon>
        <taxon>Pseudomonadati</taxon>
        <taxon>Pseudomonadota</taxon>
        <taxon>Gammaproteobacteria</taxon>
        <taxon>Chromatiales</taxon>
        <taxon>Ectothiorhodospiraceae</taxon>
        <taxon>Halorhodospira</taxon>
    </lineage>
</organism>
<dbReference type="KEGG" id="hha:Hhal_0762"/>
<dbReference type="InterPro" id="IPR005331">
    <property type="entry name" value="Sulfotransferase"/>
</dbReference>
<dbReference type="EMBL" id="CP000544">
    <property type="protein sequence ID" value="ABM61540.1"/>
    <property type="molecule type" value="Genomic_DNA"/>
</dbReference>
<dbReference type="Proteomes" id="UP000000647">
    <property type="component" value="Chromosome"/>
</dbReference>
<evidence type="ECO:0000313" key="2">
    <source>
        <dbReference type="Proteomes" id="UP000000647"/>
    </source>
</evidence>
<dbReference type="OrthoDB" id="554104at2"/>